<feature type="region of interest" description="Disordered" evidence="1">
    <location>
        <begin position="43"/>
        <end position="67"/>
    </location>
</feature>
<sequence>MMCVAGVLLELSNFYQSAGPRARMPAEVQERLLGLLASAESSLAATPGTKQGTREKDTTSGSTLSLFDEKSELEELLPKVRD</sequence>
<comment type="caution">
    <text evidence="2">The sequence shown here is derived from an EMBL/GenBank/DDBJ whole genome shotgun (WGS) entry which is preliminary data.</text>
</comment>
<reference evidence="2" key="1">
    <citation type="submission" date="2017-08" db="EMBL/GenBank/DDBJ databases">
        <authorList>
            <person name="Polle J.E."/>
            <person name="Barry K."/>
            <person name="Cushman J."/>
            <person name="Schmutz J."/>
            <person name="Tran D."/>
            <person name="Hathwaick L.T."/>
            <person name="Yim W.C."/>
            <person name="Jenkins J."/>
            <person name="Mckie-Krisberg Z.M."/>
            <person name="Prochnik S."/>
            <person name="Lindquist E."/>
            <person name="Dockter R.B."/>
            <person name="Adam C."/>
            <person name="Molina H."/>
            <person name="Bunkerborg J."/>
            <person name="Jin E."/>
            <person name="Buchheim M."/>
            <person name="Magnuson J."/>
        </authorList>
    </citation>
    <scope>NUCLEOTIDE SEQUENCE</scope>
    <source>
        <strain evidence="2">CCAP 19/18</strain>
    </source>
</reference>
<organism evidence="2 3">
    <name type="scientific">Dunaliella salina</name>
    <name type="common">Green alga</name>
    <name type="synonym">Protococcus salinus</name>
    <dbReference type="NCBI Taxonomy" id="3046"/>
    <lineage>
        <taxon>Eukaryota</taxon>
        <taxon>Viridiplantae</taxon>
        <taxon>Chlorophyta</taxon>
        <taxon>core chlorophytes</taxon>
        <taxon>Chlorophyceae</taxon>
        <taxon>CS clade</taxon>
        <taxon>Chlamydomonadales</taxon>
        <taxon>Dunaliellaceae</taxon>
        <taxon>Dunaliella</taxon>
    </lineage>
</organism>
<dbReference type="Gene3D" id="1.20.58.810">
    <property type="entry name" value="Photosystem II Pbs27"/>
    <property type="match status" value="1"/>
</dbReference>
<gene>
    <name evidence="2" type="ORF">DUNSADRAFT_14658</name>
</gene>
<evidence type="ECO:0000313" key="3">
    <source>
        <dbReference type="Proteomes" id="UP000815325"/>
    </source>
</evidence>
<accession>A0ABQ7G700</accession>
<dbReference type="InterPro" id="IPR025585">
    <property type="entry name" value="PSII_Psb27"/>
</dbReference>
<proteinExistence type="predicted"/>
<keyword evidence="3" id="KW-1185">Reference proteome</keyword>
<evidence type="ECO:0008006" key="4">
    <source>
        <dbReference type="Google" id="ProtNLM"/>
    </source>
</evidence>
<name>A0ABQ7G700_DUNSA</name>
<dbReference type="EMBL" id="MU070047">
    <property type="protein sequence ID" value="KAF5830394.1"/>
    <property type="molecule type" value="Genomic_DNA"/>
</dbReference>
<protein>
    <recommendedName>
        <fullName evidence="4">Encoded protein</fullName>
    </recommendedName>
</protein>
<evidence type="ECO:0000256" key="1">
    <source>
        <dbReference type="SAM" id="MobiDB-lite"/>
    </source>
</evidence>
<dbReference type="Pfam" id="PF13326">
    <property type="entry name" value="PSII_Pbs27"/>
    <property type="match status" value="1"/>
</dbReference>
<dbReference type="Proteomes" id="UP000815325">
    <property type="component" value="Unassembled WGS sequence"/>
</dbReference>
<dbReference type="InterPro" id="IPR038450">
    <property type="entry name" value="PSII_Psb27_sf"/>
</dbReference>
<evidence type="ECO:0000313" key="2">
    <source>
        <dbReference type="EMBL" id="KAF5830394.1"/>
    </source>
</evidence>